<feature type="binding site" evidence="12">
    <location>
        <begin position="41"/>
        <end position="45"/>
    </location>
    <ligand>
        <name>substrate</name>
    </ligand>
</feature>
<comment type="subcellular location">
    <subcellularLocation>
        <location evidence="12">Cytoplasm</location>
    </subcellularLocation>
</comment>
<dbReference type="InterPro" id="IPR011877">
    <property type="entry name" value="Ribokinase"/>
</dbReference>
<comment type="subunit">
    <text evidence="12">Homodimer.</text>
</comment>
<dbReference type="PANTHER" id="PTHR10584">
    <property type="entry name" value="SUGAR KINASE"/>
    <property type="match status" value="1"/>
</dbReference>
<feature type="active site" description="Proton acceptor" evidence="12">
    <location>
        <position position="253"/>
    </location>
</feature>
<dbReference type="RefSeq" id="WP_268613476.1">
    <property type="nucleotide sequence ID" value="NZ_JAMDMX010000002.1"/>
</dbReference>
<reference evidence="14 15" key="1">
    <citation type="submission" date="2022-05" db="EMBL/GenBank/DDBJ databases">
        <title>Genome Sequencing of Bee-Associated Microbes.</title>
        <authorList>
            <person name="Dunlap C."/>
        </authorList>
    </citation>
    <scope>NUCLEOTIDE SEQUENCE [LARGE SCALE GENOMIC DNA]</scope>
    <source>
        <strain evidence="14 15">NRRL B-14421</strain>
    </source>
</reference>
<sequence length="307" mass="32182">MNKPRIVVIGSLNMDIVVETSRFPRVGETLTGEHVHFIPGGKGANQAVAAARLGGQTTMIGSVGDDMFGQSLIESLQQDAISTDHVIRIAGTPTGIASIMLAESDNQIVVVPGANASCLPEHIQAVEQVIAEHDIVLVQLEIPLETASAVCQLAKKLGKIVILNPAPARELPEAMLKCVDYITPNRLELATLTGIDASGDHLQTAMEALLEMGPSCVITTLGEEGSAFLRKGETLVKVPAYRVPVVDTTGAGDAYNGGLAYALAAGNELKEAVAFACKVSAMSVTKLGAQAGMPTQEDLKILNQPIR</sequence>
<dbReference type="PROSITE" id="PS00584">
    <property type="entry name" value="PFKB_KINASES_2"/>
    <property type="match status" value="1"/>
</dbReference>
<comment type="similarity">
    <text evidence="1">Belongs to the carbohydrate kinase pfkB family.</text>
</comment>
<evidence type="ECO:0000256" key="10">
    <source>
        <dbReference type="ARBA" id="ARBA00022958"/>
    </source>
</evidence>
<keyword evidence="7 12" id="KW-0418">Kinase</keyword>
<feature type="binding site" evidence="12">
    <location>
        <position position="253"/>
    </location>
    <ligand>
        <name>substrate</name>
    </ligand>
</feature>
<evidence type="ECO:0000256" key="7">
    <source>
        <dbReference type="ARBA" id="ARBA00022777"/>
    </source>
</evidence>
<comment type="similarity">
    <text evidence="12">Belongs to the carbohydrate kinase PfkB family. Ribokinase subfamily.</text>
</comment>
<evidence type="ECO:0000256" key="12">
    <source>
        <dbReference type="HAMAP-Rule" id="MF_01987"/>
    </source>
</evidence>
<comment type="cofactor">
    <cofactor evidence="12">
        <name>Mg(2+)</name>
        <dbReference type="ChEBI" id="CHEBI:18420"/>
    </cofactor>
    <text evidence="12">Requires a divalent cation, most likely magnesium in vivo, as an electrophilic catalyst to aid phosphoryl group transfer. It is the chelate of the metal and the nucleotide that is the actual substrate.</text>
</comment>
<dbReference type="CDD" id="cd01174">
    <property type="entry name" value="ribokinase"/>
    <property type="match status" value="1"/>
</dbReference>
<comment type="activity regulation">
    <text evidence="12">Activated by a monovalent cation that binds near, but not in, the active site. The most likely occupant of the site in vivo is potassium. Ion binding induces a conformational change that may alter substrate affinity.</text>
</comment>
<keyword evidence="9 12" id="KW-0460">Magnesium</keyword>
<feature type="binding site" evidence="12">
    <location>
        <position position="288"/>
    </location>
    <ligand>
        <name>K(+)</name>
        <dbReference type="ChEBI" id="CHEBI:29103"/>
    </ligand>
</feature>
<evidence type="ECO:0000256" key="1">
    <source>
        <dbReference type="ARBA" id="ARBA00005380"/>
    </source>
</evidence>
<keyword evidence="8 12" id="KW-0067">ATP-binding</keyword>
<evidence type="ECO:0000256" key="2">
    <source>
        <dbReference type="ARBA" id="ARBA00012035"/>
    </source>
</evidence>
<evidence type="ECO:0000256" key="9">
    <source>
        <dbReference type="ARBA" id="ARBA00022842"/>
    </source>
</evidence>
<evidence type="ECO:0000259" key="13">
    <source>
        <dbReference type="Pfam" id="PF00294"/>
    </source>
</evidence>
<organism evidence="14 15">
    <name type="scientific">Paenibacillus alginolyticus</name>
    <dbReference type="NCBI Taxonomy" id="59839"/>
    <lineage>
        <taxon>Bacteria</taxon>
        <taxon>Bacillati</taxon>
        <taxon>Bacillota</taxon>
        <taxon>Bacilli</taxon>
        <taxon>Bacillales</taxon>
        <taxon>Paenibacillaceae</taxon>
        <taxon>Paenibacillus</taxon>
    </lineage>
</organism>
<dbReference type="Gene3D" id="3.40.1190.20">
    <property type="match status" value="1"/>
</dbReference>
<evidence type="ECO:0000313" key="14">
    <source>
        <dbReference type="EMBL" id="MCY9691682.1"/>
    </source>
</evidence>
<feature type="binding site" evidence="12">
    <location>
        <position position="247"/>
    </location>
    <ligand>
        <name>K(+)</name>
        <dbReference type="ChEBI" id="CHEBI:29103"/>
    </ligand>
</feature>
<dbReference type="InterPro" id="IPR002139">
    <property type="entry name" value="Ribo/fructo_kinase"/>
</dbReference>
<name>A0ABT4G679_9BACL</name>
<comment type="catalytic activity">
    <reaction evidence="12">
        <text>D-ribose + ATP = D-ribose 5-phosphate + ADP + H(+)</text>
        <dbReference type="Rhea" id="RHEA:13697"/>
        <dbReference type="ChEBI" id="CHEBI:15378"/>
        <dbReference type="ChEBI" id="CHEBI:30616"/>
        <dbReference type="ChEBI" id="CHEBI:47013"/>
        <dbReference type="ChEBI" id="CHEBI:78346"/>
        <dbReference type="ChEBI" id="CHEBI:456216"/>
        <dbReference type="EC" id="2.7.1.15"/>
    </reaction>
</comment>
<evidence type="ECO:0000256" key="8">
    <source>
        <dbReference type="ARBA" id="ARBA00022840"/>
    </source>
</evidence>
<feature type="binding site" evidence="12">
    <location>
        <position position="185"/>
    </location>
    <ligand>
        <name>ATP</name>
        <dbReference type="ChEBI" id="CHEBI:30616"/>
    </ligand>
</feature>
<feature type="binding site" evidence="12">
    <location>
        <begin position="220"/>
        <end position="225"/>
    </location>
    <ligand>
        <name>ATP</name>
        <dbReference type="ChEBI" id="CHEBI:30616"/>
    </ligand>
</feature>
<dbReference type="GO" id="GO:0004747">
    <property type="term" value="F:ribokinase activity"/>
    <property type="evidence" value="ECO:0007669"/>
    <property type="project" value="UniProtKB-EC"/>
</dbReference>
<dbReference type="SUPFAM" id="SSF53613">
    <property type="entry name" value="Ribokinase-like"/>
    <property type="match status" value="1"/>
</dbReference>
<dbReference type="InterPro" id="IPR002173">
    <property type="entry name" value="Carboh/pur_kinase_PfkB_CS"/>
</dbReference>
<dbReference type="NCBIfam" id="TIGR02152">
    <property type="entry name" value="D_ribokin_bact"/>
    <property type="match status" value="1"/>
</dbReference>
<feature type="binding site" evidence="12">
    <location>
        <position position="141"/>
    </location>
    <ligand>
        <name>substrate</name>
    </ligand>
</feature>
<feature type="domain" description="Carbohydrate kinase PfkB" evidence="13">
    <location>
        <begin position="5"/>
        <end position="295"/>
    </location>
</feature>
<protein>
    <recommendedName>
        <fullName evidence="3 12">Ribokinase</fullName>
        <shortName evidence="12">RK</shortName>
        <ecNumber evidence="2 12">2.7.1.15</ecNumber>
    </recommendedName>
</protein>
<dbReference type="HAMAP" id="MF_01987">
    <property type="entry name" value="Ribokinase"/>
    <property type="match status" value="1"/>
</dbReference>
<keyword evidence="6 12" id="KW-0547">Nucleotide-binding</keyword>
<dbReference type="PRINTS" id="PR00990">
    <property type="entry name" value="RIBOKINASE"/>
</dbReference>
<dbReference type="EMBL" id="JAMDMX010000002">
    <property type="protein sequence ID" value="MCY9691682.1"/>
    <property type="molecule type" value="Genomic_DNA"/>
</dbReference>
<keyword evidence="12" id="KW-0963">Cytoplasm</keyword>
<feature type="binding site" evidence="12">
    <location>
        <position position="249"/>
    </location>
    <ligand>
        <name>K(+)</name>
        <dbReference type="ChEBI" id="CHEBI:29103"/>
    </ligand>
</feature>
<accession>A0ABT4G679</accession>
<comment type="pathway">
    <text evidence="12">Carbohydrate metabolism; D-ribose degradation; D-ribose 5-phosphate from beta-D-ribopyranose: step 2/2.</text>
</comment>
<feature type="binding site" evidence="12">
    <location>
        <begin position="13"/>
        <end position="15"/>
    </location>
    <ligand>
        <name>substrate</name>
    </ligand>
</feature>
<evidence type="ECO:0000256" key="3">
    <source>
        <dbReference type="ARBA" id="ARBA00016943"/>
    </source>
</evidence>
<evidence type="ECO:0000256" key="11">
    <source>
        <dbReference type="ARBA" id="ARBA00023277"/>
    </source>
</evidence>
<comment type="function">
    <text evidence="12">Catalyzes the phosphorylation of ribose at O-5 in a reaction requiring ATP and magnesium. The resulting D-ribose-5-phosphate can then be used either for sythesis of nucleotides, histidine, and tryptophan, or as a component of the pentose phosphate pathway.</text>
</comment>
<comment type="caution">
    <text evidence="14">The sequence shown here is derived from an EMBL/GenBank/DDBJ whole genome shotgun (WGS) entry which is preliminary data.</text>
</comment>
<dbReference type="Pfam" id="PF00294">
    <property type="entry name" value="PfkB"/>
    <property type="match status" value="1"/>
</dbReference>
<keyword evidence="5 12" id="KW-0479">Metal-binding</keyword>
<feature type="binding site" evidence="12">
    <location>
        <position position="286"/>
    </location>
    <ligand>
        <name>K(+)</name>
        <dbReference type="ChEBI" id="CHEBI:29103"/>
    </ligand>
</feature>
<dbReference type="InterPro" id="IPR029056">
    <property type="entry name" value="Ribokinase-like"/>
</dbReference>
<feature type="binding site" evidence="12">
    <location>
        <position position="283"/>
    </location>
    <ligand>
        <name>K(+)</name>
        <dbReference type="ChEBI" id="CHEBI:29103"/>
    </ligand>
</feature>
<evidence type="ECO:0000256" key="5">
    <source>
        <dbReference type="ARBA" id="ARBA00022723"/>
    </source>
</evidence>
<keyword evidence="15" id="KW-1185">Reference proteome</keyword>
<evidence type="ECO:0000256" key="6">
    <source>
        <dbReference type="ARBA" id="ARBA00022741"/>
    </source>
</evidence>
<keyword evidence="11 12" id="KW-0119">Carbohydrate metabolism</keyword>
<keyword evidence="4 12" id="KW-0808">Transferase</keyword>
<dbReference type="PANTHER" id="PTHR10584:SF166">
    <property type="entry name" value="RIBOKINASE"/>
    <property type="match status" value="1"/>
</dbReference>
<evidence type="ECO:0000256" key="4">
    <source>
        <dbReference type="ARBA" id="ARBA00022679"/>
    </source>
</evidence>
<dbReference type="EC" id="2.7.1.15" evidence="2 12"/>
<gene>
    <name evidence="12 14" type="primary">rbsK</name>
    <name evidence="14" type="ORF">M5X19_01900</name>
</gene>
<dbReference type="Proteomes" id="UP001527099">
    <property type="component" value="Unassembled WGS sequence"/>
</dbReference>
<comment type="caution">
    <text evidence="12">Lacks conserved residue(s) required for the propagation of feature annotation.</text>
</comment>
<evidence type="ECO:0000313" key="15">
    <source>
        <dbReference type="Proteomes" id="UP001527099"/>
    </source>
</evidence>
<proteinExistence type="inferred from homology"/>
<keyword evidence="10 12" id="KW-0630">Potassium</keyword>
<dbReference type="InterPro" id="IPR011611">
    <property type="entry name" value="PfkB_dom"/>
</dbReference>
<feature type="binding site" evidence="12">
    <location>
        <begin position="252"/>
        <end position="253"/>
    </location>
    <ligand>
        <name>ATP</name>
        <dbReference type="ChEBI" id="CHEBI:30616"/>
    </ligand>
</feature>